<keyword evidence="2" id="KW-0812">Transmembrane</keyword>
<feature type="domain" description="Calcineurin-like phosphoesterase" evidence="3">
    <location>
        <begin position="113"/>
        <end position="298"/>
    </location>
</feature>
<gene>
    <name evidence="4" type="ORF">CKA38_12005</name>
</gene>
<organism evidence="4 5">
    <name type="scientific">Ereboglobus luteus</name>
    <dbReference type="NCBI Taxonomy" id="1796921"/>
    <lineage>
        <taxon>Bacteria</taxon>
        <taxon>Pseudomonadati</taxon>
        <taxon>Verrucomicrobiota</taxon>
        <taxon>Opitutia</taxon>
        <taxon>Opitutales</taxon>
        <taxon>Opitutaceae</taxon>
        <taxon>Ereboglobus</taxon>
    </lineage>
</organism>
<evidence type="ECO:0000313" key="5">
    <source>
        <dbReference type="Proteomes" id="UP000244896"/>
    </source>
</evidence>
<dbReference type="InterPro" id="IPR004843">
    <property type="entry name" value="Calcineurin-like_PHP"/>
</dbReference>
<feature type="compositionally biased region" description="Low complexity" evidence="1">
    <location>
        <begin position="16"/>
        <end position="48"/>
    </location>
</feature>
<dbReference type="GO" id="GO:0016787">
    <property type="term" value="F:hydrolase activity"/>
    <property type="evidence" value="ECO:0007669"/>
    <property type="project" value="InterPro"/>
</dbReference>
<dbReference type="PANTHER" id="PTHR43143:SF5">
    <property type="entry name" value="SECRETED PROTEIN"/>
    <property type="match status" value="1"/>
</dbReference>
<dbReference type="AlphaFoldDB" id="A0A2U8E4X0"/>
<dbReference type="Proteomes" id="UP000244896">
    <property type="component" value="Chromosome"/>
</dbReference>
<feature type="region of interest" description="Disordered" evidence="1">
    <location>
        <begin position="1"/>
        <end position="57"/>
    </location>
</feature>
<keyword evidence="2" id="KW-0472">Membrane</keyword>
<dbReference type="OrthoDB" id="9772095at2"/>
<keyword evidence="5" id="KW-1185">Reference proteome</keyword>
<dbReference type="SUPFAM" id="SSF56300">
    <property type="entry name" value="Metallo-dependent phosphatases"/>
    <property type="match status" value="1"/>
</dbReference>
<dbReference type="InterPro" id="IPR029052">
    <property type="entry name" value="Metallo-depent_PP-like"/>
</dbReference>
<accession>A0A2U8E4X0</accession>
<proteinExistence type="predicted"/>
<evidence type="ECO:0000256" key="1">
    <source>
        <dbReference type="SAM" id="MobiDB-lite"/>
    </source>
</evidence>
<dbReference type="Pfam" id="PF00149">
    <property type="entry name" value="Metallophos"/>
    <property type="match status" value="1"/>
</dbReference>
<evidence type="ECO:0000313" key="4">
    <source>
        <dbReference type="EMBL" id="AWI09876.1"/>
    </source>
</evidence>
<dbReference type="EMBL" id="CP023004">
    <property type="protein sequence ID" value="AWI09876.1"/>
    <property type="molecule type" value="Genomic_DNA"/>
</dbReference>
<dbReference type="Gene3D" id="3.60.21.10">
    <property type="match status" value="1"/>
</dbReference>
<sequence length="425" mass="47225">MLTAKRAARSTSFSVTPTSARPSLRSSRTAASPTASAATPATTISSLPNSNTQKSARSIYSSTNTNHTNQTHITNTMKRLIVLIVAAGLAAAGLNAADQVNYRSPAPAGAWTLAVLPDTQGYTDGFPEVFTCQTRWIAANRDARNIKFVLQAGDITNRNTHPQWLAARQSIDVLVKAKVPFALVPGNHDIGVWGASKNVPNYKRDTLMNGYFLSADYKHSVKRGYFEPYHMENTYQTFNTPWGSFLVLALEFFPRNAVIDWANTIVKKFPDHKVILLTHAYLYHDNSRYDRATDKAVKRVAPSTRYDTHKHPDGSNDAEDMWKKLVSKHPNFLFVISGHVLGDGTGYLVSKGEHGNDVHQMMVNYQPGIVPDRGYGGAGFLRLLEFQPDGKTIKVASYSPFFDQWLEDDDQQYTITLREPVAVKK</sequence>
<dbReference type="PANTHER" id="PTHR43143">
    <property type="entry name" value="METALLOPHOSPHOESTERASE, CALCINEURIN SUPERFAMILY"/>
    <property type="match status" value="1"/>
</dbReference>
<protein>
    <recommendedName>
        <fullName evidence="3">Calcineurin-like phosphoesterase domain-containing protein</fullName>
    </recommendedName>
</protein>
<reference evidence="4 5" key="1">
    <citation type="journal article" date="2018" name="Syst. Appl. Microbiol.">
        <title>Ereboglobus luteus gen. nov. sp. nov. from cockroach guts, and new insights into the oxygen relationship of the genera Opitutus and Didymococcus (Verrucomicrobia: Opitutaceae).</title>
        <authorList>
            <person name="Tegtmeier D."/>
            <person name="Belitz A."/>
            <person name="Radek R."/>
            <person name="Heimerl T."/>
            <person name="Brune A."/>
        </authorList>
    </citation>
    <scope>NUCLEOTIDE SEQUENCE [LARGE SCALE GENOMIC DNA]</scope>
    <source>
        <strain evidence="4 5">Ho45</strain>
    </source>
</reference>
<feature type="transmembrane region" description="Helical" evidence="2">
    <location>
        <begin position="80"/>
        <end position="97"/>
    </location>
</feature>
<evidence type="ECO:0000259" key="3">
    <source>
        <dbReference type="Pfam" id="PF00149"/>
    </source>
</evidence>
<name>A0A2U8E4X0_9BACT</name>
<evidence type="ECO:0000256" key="2">
    <source>
        <dbReference type="SAM" id="Phobius"/>
    </source>
</evidence>
<dbReference type="InterPro" id="IPR051918">
    <property type="entry name" value="STPP_CPPED1"/>
</dbReference>
<keyword evidence="2" id="KW-1133">Transmembrane helix</keyword>
<dbReference type="KEGG" id="elut:CKA38_12005"/>